<accession>A0A1J5Q1S7</accession>
<name>A0A1J5Q1S7_9ZZZZ</name>
<protein>
    <recommendedName>
        <fullName evidence="2">DUF2442 domain-containing protein</fullName>
    </recommendedName>
</protein>
<organism evidence="1">
    <name type="scientific">mine drainage metagenome</name>
    <dbReference type="NCBI Taxonomy" id="410659"/>
    <lineage>
        <taxon>unclassified sequences</taxon>
        <taxon>metagenomes</taxon>
        <taxon>ecological metagenomes</taxon>
    </lineage>
</organism>
<gene>
    <name evidence="1" type="ORF">GALL_485750</name>
</gene>
<comment type="caution">
    <text evidence="1">The sequence shown here is derived from an EMBL/GenBank/DDBJ whole genome shotgun (WGS) entry which is preliminary data.</text>
</comment>
<sequence length="83" mass="9184">MTPGVIQVKTRANFELLVTFADGVCKQFSMLPYLQYPAFSQLSEPGRFAFAHVANGTVQWTDDIDISPDTLYLGGRPCNINSL</sequence>
<dbReference type="Pfam" id="PF10387">
    <property type="entry name" value="DUF2442"/>
    <property type="match status" value="1"/>
</dbReference>
<dbReference type="InterPro" id="IPR036782">
    <property type="entry name" value="NE0471-like_N"/>
</dbReference>
<evidence type="ECO:0008006" key="2">
    <source>
        <dbReference type="Google" id="ProtNLM"/>
    </source>
</evidence>
<evidence type="ECO:0000313" key="1">
    <source>
        <dbReference type="EMBL" id="OIQ69821.1"/>
    </source>
</evidence>
<dbReference type="EMBL" id="MLJW01004515">
    <property type="protein sequence ID" value="OIQ69821.1"/>
    <property type="molecule type" value="Genomic_DNA"/>
</dbReference>
<dbReference type="Gene3D" id="3.30.2020.10">
    <property type="entry name" value="NE0471-like N-terminal domain"/>
    <property type="match status" value="1"/>
</dbReference>
<reference evidence="1" key="1">
    <citation type="submission" date="2016-10" db="EMBL/GenBank/DDBJ databases">
        <title>Sequence of Gallionella enrichment culture.</title>
        <authorList>
            <person name="Poehlein A."/>
            <person name="Muehling M."/>
            <person name="Daniel R."/>
        </authorList>
    </citation>
    <scope>NUCLEOTIDE SEQUENCE</scope>
</reference>
<dbReference type="AlphaFoldDB" id="A0A1J5Q1S7"/>
<dbReference type="SUPFAM" id="SSF143880">
    <property type="entry name" value="NE0471 N-terminal domain-like"/>
    <property type="match status" value="1"/>
</dbReference>
<dbReference type="InterPro" id="IPR018841">
    <property type="entry name" value="DUF2442"/>
</dbReference>
<proteinExistence type="predicted"/>